<keyword evidence="8" id="KW-0472">Membrane</keyword>
<evidence type="ECO:0000256" key="5">
    <source>
        <dbReference type="ARBA" id="ARBA00022692"/>
    </source>
</evidence>
<evidence type="ECO:0000256" key="2">
    <source>
        <dbReference type="ARBA" id="ARBA00012438"/>
    </source>
</evidence>
<gene>
    <name evidence="10" type="ORF">FEN17_18320</name>
</gene>
<evidence type="ECO:0000256" key="8">
    <source>
        <dbReference type="SAM" id="Phobius"/>
    </source>
</evidence>
<dbReference type="InterPro" id="IPR005467">
    <property type="entry name" value="His_kinase_dom"/>
</dbReference>
<feature type="domain" description="Histidine kinase" evidence="9">
    <location>
        <begin position="224"/>
        <end position="429"/>
    </location>
</feature>
<dbReference type="EC" id="2.7.13.3" evidence="2"/>
<dbReference type="Gene3D" id="1.10.287.130">
    <property type="match status" value="1"/>
</dbReference>
<evidence type="ECO:0000256" key="1">
    <source>
        <dbReference type="ARBA" id="ARBA00000085"/>
    </source>
</evidence>
<keyword evidence="7 8" id="KW-1133">Transmembrane helix</keyword>
<dbReference type="InterPro" id="IPR036890">
    <property type="entry name" value="HATPase_C_sf"/>
</dbReference>
<dbReference type="PROSITE" id="PS50109">
    <property type="entry name" value="HIS_KIN"/>
    <property type="match status" value="1"/>
</dbReference>
<dbReference type="InterPro" id="IPR003661">
    <property type="entry name" value="HisK_dim/P_dom"/>
</dbReference>
<comment type="caution">
    <text evidence="10">The sequence shown here is derived from an EMBL/GenBank/DDBJ whole genome shotgun (WGS) entry which is preliminary data.</text>
</comment>
<evidence type="ECO:0000256" key="4">
    <source>
        <dbReference type="ARBA" id="ARBA00022679"/>
    </source>
</evidence>
<keyword evidence="3" id="KW-0597">Phosphoprotein</keyword>
<organism evidence="10 11">
    <name type="scientific">Dyadobacter luticola</name>
    <dbReference type="NCBI Taxonomy" id="1979387"/>
    <lineage>
        <taxon>Bacteria</taxon>
        <taxon>Pseudomonadati</taxon>
        <taxon>Bacteroidota</taxon>
        <taxon>Cytophagia</taxon>
        <taxon>Cytophagales</taxon>
        <taxon>Spirosomataceae</taxon>
        <taxon>Dyadobacter</taxon>
    </lineage>
</organism>
<dbReference type="InterPro" id="IPR003594">
    <property type="entry name" value="HATPase_dom"/>
</dbReference>
<dbReference type="Pfam" id="PF02518">
    <property type="entry name" value="HATPase_c"/>
    <property type="match status" value="1"/>
</dbReference>
<dbReference type="Gene3D" id="3.30.565.10">
    <property type="entry name" value="Histidine kinase-like ATPase, C-terminal domain"/>
    <property type="match status" value="1"/>
</dbReference>
<dbReference type="RefSeq" id="WP_138366758.1">
    <property type="nucleotide sequence ID" value="NZ_VCEJ01000004.1"/>
</dbReference>
<dbReference type="CDD" id="cd00082">
    <property type="entry name" value="HisKA"/>
    <property type="match status" value="1"/>
</dbReference>
<dbReference type="SMART" id="SM00387">
    <property type="entry name" value="HATPase_c"/>
    <property type="match status" value="1"/>
</dbReference>
<evidence type="ECO:0000256" key="3">
    <source>
        <dbReference type="ARBA" id="ARBA00022553"/>
    </source>
</evidence>
<name>A0A5R9KZ68_9BACT</name>
<sequence>MGNVRRKLLHETLKGYVLYAIAIVLLSTPFFYLVIQKLHLDDVDETLLLRTKEFKKYTIPDLQTSEIDQWNRFNRDMKIVKSDRLILRDSLSFQFIYDTLANELEPYRILTSPVTVEGKPFVVSTKVDLIESEDLVLSLALLYSGLLLLLLTGLFFITQYYSKRLWQPFYRTLYAVEQFEIDKTQVPELTSTAIEEFYRLNQVVRGLVSRSRLAFLNQQEFIENAAHELQTPLAIFQSKLDNFLQHPDLTASQLQALGPLYDLLARLNRMNKNLLVLSKIDHQSYDAIEPVDLAALLKKSVDFFEDQAVEKGIFLETRFIEVTWVNANIALIEILISNLLMNAIAHNRPNGSIEISLNNSELIFRNTGISTAISDDKLFQRFAKTDSTSKGNGLGLSIVKRIADLYGWQILYEFENGFHTFAIKISTQVSPQ</sequence>
<dbReference type="GO" id="GO:0000155">
    <property type="term" value="F:phosphorelay sensor kinase activity"/>
    <property type="evidence" value="ECO:0007669"/>
    <property type="project" value="InterPro"/>
</dbReference>
<dbReference type="PANTHER" id="PTHR45436">
    <property type="entry name" value="SENSOR HISTIDINE KINASE YKOH"/>
    <property type="match status" value="1"/>
</dbReference>
<keyword evidence="11" id="KW-1185">Reference proteome</keyword>
<keyword evidence="4" id="KW-0808">Transferase</keyword>
<dbReference type="GO" id="GO:0005886">
    <property type="term" value="C:plasma membrane"/>
    <property type="evidence" value="ECO:0007669"/>
    <property type="project" value="TreeGrafter"/>
</dbReference>
<accession>A0A5R9KZ68</accession>
<dbReference type="OrthoDB" id="1522504at2"/>
<reference evidence="10 11" key="1">
    <citation type="submission" date="2019-05" db="EMBL/GenBank/DDBJ databases">
        <authorList>
            <person name="Qu J.-H."/>
        </authorList>
    </citation>
    <scope>NUCLEOTIDE SEQUENCE [LARGE SCALE GENOMIC DNA]</scope>
    <source>
        <strain evidence="10 11">T17</strain>
    </source>
</reference>
<evidence type="ECO:0000256" key="7">
    <source>
        <dbReference type="ARBA" id="ARBA00022989"/>
    </source>
</evidence>
<dbReference type="Proteomes" id="UP000306402">
    <property type="component" value="Unassembled WGS sequence"/>
</dbReference>
<feature type="transmembrane region" description="Helical" evidence="8">
    <location>
        <begin position="16"/>
        <end position="35"/>
    </location>
</feature>
<dbReference type="SUPFAM" id="SSF47384">
    <property type="entry name" value="Homodimeric domain of signal transducing histidine kinase"/>
    <property type="match status" value="1"/>
</dbReference>
<dbReference type="EMBL" id="VCEJ01000004">
    <property type="protein sequence ID" value="TLV01387.1"/>
    <property type="molecule type" value="Genomic_DNA"/>
</dbReference>
<dbReference type="PANTHER" id="PTHR45436:SF5">
    <property type="entry name" value="SENSOR HISTIDINE KINASE TRCS"/>
    <property type="match status" value="1"/>
</dbReference>
<dbReference type="SMART" id="SM00388">
    <property type="entry name" value="HisKA"/>
    <property type="match status" value="1"/>
</dbReference>
<evidence type="ECO:0000313" key="10">
    <source>
        <dbReference type="EMBL" id="TLV01387.1"/>
    </source>
</evidence>
<feature type="transmembrane region" description="Helical" evidence="8">
    <location>
        <begin position="135"/>
        <end position="157"/>
    </location>
</feature>
<evidence type="ECO:0000313" key="11">
    <source>
        <dbReference type="Proteomes" id="UP000306402"/>
    </source>
</evidence>
<dbReference type="Pfam" id="PF00512">
    <property type="entry name" value="HisKA"/>
    <property type="match status" value="1"/>
</dbReference>
<dbReference type="InterPro" id="IPR050428">
    <property type="entry name" value="TCS_sensor_his_kinase"/>
</dbReference>
<evidence type="ECO:0000259" key="9">
    <source>
        <dbReference type="PROSITE" id="PS50109"/>
    </source>
</evidence>
<proteinExistence type="predicted"/>
<keyword evidence="5 8" id="KW-0812">Transmembrane</keyword>
<dbReference type="SUPFAM" id="SSF55874">
    <property type="entry name" value="ATPase domain of HSP90 chaperone/DNA topoisomerase II/histidine kinase"/>
    <property type="match status" value="1"/>
</dbReference>
<evidence type="ECO:0000256" key="6">
    <source>
        <dbReference type="ARBA" id="ARBA00022777"/>
    </source>
</evidence>
<dbReference type="AlphaFoldDB" id="A0A5R9KZ68"/>
<protein>
    <recommendedName>
        <fullName evidence="2">histidine kinase</fullName>
        <ecNumber evidence="2">2.7.13.3</ecNumber>
    </recommendedName>
</protein>
<dbReference type="InterPro" id="IPR036097">
    <property type="entry name" value="HisK_dim/P_sf"/>
</dbReference>
<keyword evidence="6 10" id="KW-0418">Kinase</keyword>
<comment type="catalytic activity">
    <reaction evidence="1">
        <text>ATP + protein L-histidine = ADP + protein N-phospho-L-histidine.</text>
        <dbReference type="EC" id="2.7.13.3"/>
    </reaction>
</comment>